<dbReference type="PROSITE" id="PS50929">
    <property type="entry name" value="ABC_TM1F"/>
    <property type="match status" value="1"/>
</dbReference>
<dbReference type="SMART" id="SM00382">
    <property type="entry name" value="AAA"/>
    <property type="match status" value="1"/>
</dbReference>
<keyword evidence="3 8" id="KW-0812">Transmembrane</keyword>
<comment type="caution">
    <text evidence="11">The sequence shown here is derived from an EMBL/GenBank/DDBJ whole genome shotgun (WGS) entry which is preliminary data.</text>
</comment>
<evidence type="ECO:0000256" key="5">
    <source>
        <dbReference type="ARBA" id="ARBA00022840"/>
    </source>
</evidence>
<dbReference type="GO" id="GO:0005524">
    <property type="term" value="F:ATP binding"/>
    <property type="evidence" value="ECO:0007669"/>
    <property type="project" value="UniProtKB-KW"/>
</dbReference>
<name>A0A0G0GNB0_9BACT</name>
<dbReference type="PANTHER" id="PTHR43394">
    <property type="entry name" value="ATP-DEPENDENT PERMEASE MDL1, MITOCHONDRIAL"/>
    <property type="match status" value="1"/>
</dbReference>
<feature type="transmembrane region" description="Helical" evidence="8">
    <location>
        <begin position="60"/>
        <end position="82"/>
    </location>
</feature>
<dbReference type="InterPro" id="IPR039421">
    <property type="entry name" value="Type_1_exporter"/>
</dbReference>
<comment type="subcellular location">
    <subcellularLocation>
        <location evidence="1">Cell membrane</location>
        <topology evidence="1">Multi-pass membrane protein</topology>
    </subcellularLocation>
</comment>
<evidence type="ECO:0000256" key="6">
    <source>
        <dbReference type="ARBA" id="ARBA00022989"/>
    </source>
</evidence>
<dbReference type="Gene3D" id="3.40.50.300">
    <property type="entry name" value="P-loop containing nucleotide triphosphate hydrolases"/>
    <property type="match status" value="1"/>
</dbReference>
<evidence type="ECO:0000256" key="8">
    <source>
        <dbReference type="SAM" id="Phobius"/>
    </source>
</evidence>
<accession>A0A0G0GNB0</accession>
<keyword evidence="7 8" id="KW-0472">Membrane</keyword>
<dbReference type="InterPro" id="IPR036640">
    <property type="entry name" value="ABC1_TM_sf"/>
</dbReference>
<reference evidence="11 12" key="1">
    <citation type="journal article" date="2015" name="Nature">
        <title>rRNA introns, odd ribosomes, and small enigmatic genomes across a large radiation of phyla.</title>
        <authorList>
            <person name="Brown C.T."/>
            <person name="Hug L.A."/>
            <person name="Thomas B.C."/>
            <person name="Sharon I."/>
            <person name="Castelle C.J."/>
            <person name="Singh A."/>
            <person name="Wilkins M.J."/>
            <person name="Williams K.H."/>
            <person name="Banfield J.F."/>
        </authorList>
    </citation>
    <scope>NUCLEOTIDE SEQUENCE [LARGE SCALE GENOMIC DNA]</scope>
</reference>
<evidence type="ECO:0000313" key="12">
    <source>
        <dbReference type="Proteomes" id="UP000034849"/>
    </source>
</evidence>
<gene>
    <name evidence="11" type="ORF">US42_C0007G0016</name>
</gene>
<evidence type="ECO:0000259" key="9">
    <source>
        <dbReference type="PROSITE" id="PS50893"/>
    </source>
</evidence>
<evidence type="ECO:0000256" key="2">
    <source>
        <dbReference type="ARBA" id="ARBA00022448"/>
    </source>
</evidence>
<dbReference type="InterPro" id="IPR003439">
    <property type="entry name" value="ABC_transporter-like_ATP-bd"/>
</dbReference>
<dbReference type="SUPFAM" id="SSF90123">
    <property type="entry name" value="ABC transporter transmembrane region"/>
    <property type="match status" value="1"/>
</dbReference>
<dbReference type="SUPFAM" id="SSF52540">
    <property type="entry name" value="P-loop containing nucleoside triphosphate hydrolases"/>
    <property type="match status" value="1"/>
</dbReference>
<feature type="transmembrane region" description="Helical" evidence="8">
    <location>
        <begin position="277"/>
        <end position="299"/>
    </location>
</feature>
<evidence type="ECO:0000256" key="1">
    <source>
        <dbReference type="ARBA" id="ARBA00004651"/>
    </source>
</evidence>
<dbReference type="GO" id="GO:0016887">
    <property type="term" value="F:ATP hydrolysis activity"/>
    <property type="evidence" value="ECO:0007669"/>
    <property type="project" value="InterPro"/>
</dbReference>
<keyword evidence="6 8" id="KW-1133">Transmembrane helix</keyword>
<keyword evidence="2" id="KW-0813">Transport</keyword>
<keyword evidence="5" id="KW-0067">ATP-binding</keyword>
<feature type="domain" description="ABC transmembrane type-1" evidence="10">
    <location>
        <begin position="24"/>
        <end position="310"/>
    </location>
</feature>
<dbReference type="InterPro" id="IPR017871">
    <property type="entry name" value="ABC_transporter-like_CS"/>
</dbReference>
<dbReference type="PROSITE" id="PS50893">
    <property type="entry name" value="ABC_TRANSPORTER_2"/>
    <property type="match status" value="1"/>
</dbReference>
<dbReference type="PROSITE" id="PS00211">
    <property type="entry name" value="ABC_TRANSPORTER_1"/>
    <property type="match status" value="1"/>
</dbReference>
<evidence type="ECO:0000256" key="4">
    <source>
        <dbReference type="ARBA" id="ARBA00022741"/>
    </source>
</evidence>
<dbReference type="STRING" id="1619046.US42_C0007G0016"/>
<feature type="transmembrane region" description="Helical" evidence="8">
    <location>
        <begin position="143"/>
        <end position="161"/>
    </location>
</feature>
<dbReference type="Proteomes" id="UP000034849">
    <property type="component" value="Unassembled WGS sequence"/>
</dbReference>
<dbReference type="EMBL" id="LBSX01000007">
    <property type="protein sequence ID" value="KKQ27625.1"/>
    <property type="molecule type" value="Genomic_DNA"/>
</dbReference>
<evidence type="ECO:0000256" key="3">
    <source>
        <dbReference type="ARBA" id="ARBA00022692"/>
    </source>
</evidence>
<keyword evidence="4" id="KW-0547">Nucleotide-binding</keyword>
<evidence type="ECO:0000313" key="11">
    <source>
        <dbReference type="EMBL" id="KKQ27625.1"/>
    </source>
</evidence>
<dbReference type="GO" id="GO:0005886">
    <property type="term" value="C:plasma membrane"/>
    <property type="evidence" value="ECO:0007669"/>
    <property type="project" value="UniProtKB-SubCell"/>
</dbReference>
<dbReference type="InterPro" id="IPR011527">
    <property type="entry name" value="ABC1_TM_dom"/>
</dbReference>
<dbReference type="Pfam" id="PF00005">
    <property type="entry name" value="ABC_tran"/>
    <property type="match status" value="1"/>
</dbReference>
<protein>
    <submittedName>
        <fullName evidence="11">ABC transporter-related protein</fullName>
    </submittedName>
</protein>
<proteinExistence type="predicted"/>
<evidence type="ECO:0000259" key="10">
    <source>
        <dbReference type="PROSITE" id="PS50929"/>
    </source>
</evidence>
<dbReference type="AlphaFoldDB" id="A0A0G0GNB0"/>
<dbReference type="FunFam" id="3.40.50.300:FF:000287">
    <property type="entry name" value="Multidrug ABC transporter ATP-binding protein"/>
    <property type="match status" value="1"/>
</dbReference>
<dbReference type="Gene3D" id="1.20.1560.10">
    <property type="entry name" value="ABC transporter type 1, transmembrane domain"/>
    <property type="match status" value="1"/>
</dbReference>
<feature type="transmembrane region" description="Helical" evidence="8">
    <location>
        <begin position="21"/>
        <end position="40"/>
    </location>
</feature>
<dbReference type="Pfam" id="PF00664">
    <property type="entry name" value="ABC_membrane"/>
    <property type="match status" value="1"/>
</dbReference>
<dbReference type="InterPro" id="IPR003593">
    <property type="entry name" value="AAA+_ATPase"/>
</dbReference>
<sequence length="586" mass="66858">MQSNVKATLRYYWQHLKVYPKSGWIMLLATIFVWCVNTYVPLYYKKFFDLLTNPGPTAVIAPLLIKILLVVALLEFVAWILFRLNTFFASYFQAKIMADLSRTCFSYLHKHSIAFFHNNFVGSLVKRVNRFTRSFESIADKTIFNIIPLIVQVILIIVIITRNHWQLGVGMLVWVIVFMGVNWLFVRFKLPHDIKRSDLDSKVSGVLADTFTNHTNIKLFNGYKQELGDFSKVVDSLGNIRLFTWNLSNVFEAVQGLLAITLELGLLYFGVQLWRVGLFTVGDFVLVQSYVISLFMRLWDFGRLLQHIFEDLADAAEMTEMLEKEHDIKDIRNAKDLIVNKGEIEFKNVTFDYNETRTILSHFNLIIKPQEKVALVGPSGAGKSTIVRLIQRLYDLSGGKILINDQNIAKVTLESLWQATSLVPQDPVLFHRTLRENIRYGKPDATDADVEEAAKLAYCHDFISELSEGYNTFVGERGIKLSGGERQRVAIARAILHNAPILILDEATSSLDSESESLIQAALNNLMKGKTVIVIAHRLSTIMKMDRILVIENGKLQEEGTHEKLLKKKNGLYSRLWNLQAGGFIE</sequence>
<evidence type="ECO:0000256" key="7">
    <source>
        <dbReference type="ARBA" id="ARBA00023136"/>
    </source>
</evidence>
<organism evidence="11 12">
    <name type="scientific">Candidatus Magasanikbacteria bacterium GW2011_GWC2_37_14</name>
    <dbReference type="NCBI Taxonomy" id="1619046"/>
    <lineage>
        <taxon>Bacteria</taxon>
        <taxon>Candidatus Magasanikiibacteriota</taxon>
    </lineage>
</organism>
<feature type="domain" description="ABC transporter" evidence="9">
    <location>
        <begin position="344"/>
        <end position="578"/>
    </location>
</feature>
<dbReference type="InterPro" id="IPR027417">
    <property type="entry name" value="P-loop_NTPase"/>
</dbReference>
<dbReference type="PANTHER" id="PTHR43394:SF1">
    <property type="entry name" value="ATP-BINDING CASSETTE SUB-FAMILY B MEMBER 10, MITOCHONDRIAL"/>
    <property type="match status" value="1"/>
</dbReference>
<dbReference type="GO" id="GO:0015421">
    <property type="term" value="F:ABC-type oligopeptide transporter activity"/>
    <property type="evidence" value="ECO:0007669"/>
    <property type="project" value="TreeGrafter"/>
</dbReference>
<feature type="transmembrane region" description="Helical" evidence="8">
    <location>
        <begin position="167"/>
        <end position="186"/>
    </location>
</feature>